<dbReference type="PRINTS" id="PR00344">
    <property type="entry name" value="BCTRLSENSOR"/>
</dbReference>
<gene>
    <name evidence="10" type="ORF">EIP75_16235</name>
</gene>
<dbReference type="GO" id="GO:0005886">
    <property type="term" value="C:plasma membrane"/>
    <property type="evidence" value="ECO:0007669"/>
    <property type="project" value="UniProtKB-SubCell"/>
</dbReference>
<evidence type="ECO:0000256" key="3">
    <source>
        <dbReference type="ARBA" id="ARBA00012438"/>
    </source>
</evidence>
<name>A0A3R8S7F6_9BURK</name>
<comment type="caution">
    <text evidence="10">The sequence shown here is derived from an EMBL/GenBank/DDBJ whole genome shotgun (WGS) entry which is preliminary data.</text>
</comment>
<dbReference type="InterPro" id="IPR004358">
    <property type="entry name" value="Sig_transdc_His_kin-like_C"/>
</dbReference>
<dbReference type="Gene3D" id="1.10.287.130">
    <property type="match status" value="1"/>
</dbReference>
<accession>A0A3R8S7F6</accession>
<dbReference type="EC" id="2.7.13.3" evidence="3"/>
<comment type="catalytic activity">
    <reaction evidence="1">
        <text>ATP + protein L-histidine = ADP + protein N-phospho-L-histidine.</text>
        <dbReference type="EC" id="2.7.13.3"/>
    </reaction>
</comment>
<evidence type="ECO:0000256" key="6">
    <source>
        <dbReference type="ARBA" id="ARBA00022777"/>
    </source>
</evidence>
<keyword evidence="6 10" id="KW-0418">Kinase</keyword>
<reference evidence="10 11" key="1">
    <citation type="submission" date="2018-12" db="EMBL/GenBank/DDBJ databases">
        <title>The whole draft genome of Aquabacterium sp. SJQ9.</title>
        <authorList>
            <person name="Sun L."/>
            <person name="Gao X."/>
            <person name="Chen W."/>
            <person name="Huang K."/>
        </authorList>
    </citation>
    <scope>NUCLEOTIDE SEQUENCE [LARGE SCALE GENOMIC DNA]</scope>
    <source>
        <strain evidence="10 11">SJQ9</strain>
    </source>
</reference>
<dbReference type="Proteomes" id="UP000269265">
    <property type="component" value="Unassembled WGS sequence"/>
</dbReference>
<feature type="domain" description="Histidine kinase" evidence="9">
    <location>
        <begin position="202"/>
        <end position="429"/>
    </location>
</feature>
<feature type="transmembrane region" description="Helical" evidence="8">
    <location>
        <begin position="21"/>
        <end position="42"/>
    </location>
</feature>
<dbReference type="SMART" id="SM00387">
    <property type="entry name" value="HATPase_c"/>
    <property type="match status" value="1"/>
</dbReference>
<evidence type="ECO:0000256" key="2">
    <source>
        <dbReference type="ARBA" id="ARBA00004429"/>
    </source>
</evidence>
<evidence type="ECO:0000313" key="10">
    <source>
        <dbReference type="EMBL" id="RRS03237.1"/>
    </source>
</evidence>
<dbReference type="PROSITE" id="PS50109">
    <property type="entry name" value="HIS_KIN"/>
    <property type="match status" value="1"/>
</dbReference>
<feature type="transmembrane region" description="Helical" evidence="8">
    <location>
        <begin position="160"/>
        <end position="181"/>
    </location>
</feature>
<evidence type="ECO:0000256" key="7">
    <source>
        <dbReference type="ARBA" id="ARBA00023012"/>
    </source>
</evidence>
<evidence type="ECO:0000256" key="1">
    <source>
        <dbReference type="ARBA" id="ARBA00000085"/>
    </source>
</evidence>
<dbReference type="PANTHER" id="PTHR43711:SF1">
    <property type="entry name" value="HISTIDINE KINASE 1"/>
    <property type="match status" value="1"/>
</dbReference>
<dbReference type="GO" id="GO:0000155">
    <property type="term" value="F:phosphorelay sensor kinase activity"/>
    <property type="evidence" value="ECO:0007669"/>
    <property type="project" value="InterPro"/>
</dbReference>
<dbReference type="PANTHER" id="PTHR43711">
    <property type="entry name" value="TWO-COMPONENT HISTIDINE KINASE"/>
    <property type="match status" value="1"/>
</dbReference>
<dbReference type="InterPro" id="IPR003661">
    <property type="entry name" value="HisK_dim/P_dom"/>
</dbReference>
<evidence type="ECO:0000256" key="4">
    <source>
        <dbReference type="ARBA" id="ARBA00022553"/>
    </source>
</evidence>
<evidence type="ECO:0000313" key="11">
    <source>
        <dbReference type="Proteomes" id="UP000269265"/>
    </source>
</evidence>
<dbReference type="InterPro" id="IPR050736">
    <property type="entry name" value="Sensor_HK_Regulatory"/>
</dbReference>
<keyword evidence="8" id="KW-0472">Membrane</keyword>
<dbReference type="InterPro" id="IPR036890">
    <property type="entry name" value="HATPase_C_sf"/>
</dbReference>
<keyword evidence="4" id="KW-0597">Phosphoprotein</keyword>
<keyword evidence="5" id="KW-0808">Transferase</keyword>
<dbReference type="FunFam" id="3.30.565.10:FF:000006">
    <property type="entry name" value="Sensor histidine kinase WalK"/>
    <property type="match status" value="1"/>
</dbReference>
<evidence type="ECO:0000256" key="8">
    <source>
        <dbReference type="SAM" id="Phobius"/>
    </source>
</evidence>
<keyword evidence="8" id="KW-1133">Transmembrane helix</keyword>
<organism evidence="10 11">
    <name type="scientific">Aquabacterium soli</name>
    <dbReference type="NCBI Taxonomy" id="2493092"/>
    <lineage>
        <taxon>Bacteria</taxon>
        <taxon>Pseudomonadati</taxon>
        <taxon>Pseudomonadota</taxon>
        <taxon>Betaproteobacteria</taxon>
        <taxon>Burkholderiales</taxon>
        <taxon>Aquabacterium</taxon>
    </lineage>
</organism>
<dbReference type="CDD" id="cd16922">
    <property type="entry name" value="HATPase_EvgS-ArcB-TorS-like"/>
    <property type="match status" value="1"/>
</dbReference>
<dbReference type="AlphaFoldDB" id="A0A3R8S7F6"/>
<dbReference type="SUPFAM" id="SSF47384">
    <property type="entry name" value="Homodimeric domain of signal transducing histidine kinase"/>
    <property type="match status" value="1"/>
</dbReference>
<comment type="subcellular location">
    <subcellularLocation>
        <location evidence="2">Cell inner membrane</location>
        <topology evidence="2">Multi-pass membrane protein</topology>
    </subcellularLocation>
</comment>
<dbReference type="Gene3D" id="3.30.565.10">
    <property type="entry name" value="Histidine kinase-like ATPase, C-terminal domain"/>
    <property type="match status" value="1"/>
</dbReference>
<keyword evidence="11" id="KW-1185">Reference proteome</keyword>
<protein>
    <recommendedName>
        <fullName evidence="3">histidine kinase</fullName>
        <ecNumber evidence="3">2.7.13.3</ecNumber>
    </recommendedName>
</protein>
<dbReference type="InterPro" id="IPR005467">
    <property type="entry name" value="His_kinase_dom"/>
</dbReference>
<dbReference type="SMART" id="SM00388">
    <property type="entry name" value="HisKA"/>
    <property type="match status" value="1"/>
</dbReference>
<dbReference type="InterPro" id="IPR036097">
    <property type="entry name" value="HisK_dim/P_sf"/>
</dbReference>
<evidence type="ECO:0000256" key="5">
    <source>
        <dbReference type="ARBA" id="ARBA00022679"/>
    </source>
</evidence>
<feature type="transmembrane region" description="Helical" evidence="8">
    <location>
        <begin position="76"/>
        <end position="96"/>
    </location>
</feature>
<feature type="transmembrane region" description="Helical" evidence="8">
    <location>
        <begin position="102"/>
        <end position="122"/>
    </location>
</feature>
<evidence type="ECO:0000259" key="9">
    <source>
        <dbReference type="PROSITE" id="PS50109"/>
    </source>
</evidence>
<keyword evidence="7" id="KW-0902">Two-component regulatory system</keyword>
<dbReference type="RefSeq" id="WP_125244329.1">
    <property type="nucleotide sequence ID" value="NZ_RSED01000013.1"/>
</dbReference>
<keyword evidence="8" id="KW-0812">Transmembrane</keyword>
<dbReference type="SUPFAM" id="SSF55874">
    <property type="entry name" value="ATPase domain of HSP90 chaperone/DNA topoisomerase II/histidine kinase"/>
    <property type="match status" value="1"/>
</dbReference>
<feature type="transmembrane region" description="Helical" evidence="8">
    <location>
        <begin position="129"/>
        <end position="148"/>
    </location>
</feature>
<dbReference type="EMBL" id="RSED01000013">
    <property type="protein sequence ID" value="RRS03237.1"/>
    <property type="molecule type" value="Genomic_DNA"/>
</dbReference>
<dbReference type="OrthoDB" id="9812260at2"/>
<dbReference type="Pfam" id="PF02518">
    <property type="entry name" value="HATPase_c"/>
    <property type="match status" value="1"/>
</dbReference>
<sequence length="431" mass="47521">MSEWRGLPSVDPLQRPMLLKAVPLVALVVLALWLLESPHLLVGRWDRIGMPMVSSVLLLATWAMHRRPAWSTPAMLCVLAASALYLQGIVFLNLFAPSPNHVYSLLSTAQFMPLFYLAAFAGFHRGAPLLCWLQYGLLVLQLGASMLFPPANEPTLLMQAKAGILLGQPTFILVLTFMVRLRRELAKQEREHHQGKERLLAMLSHDIRGPLQTMLTSVDLLAAKAQDAASVRAVQRLEAVAGQLDRHLRDLIAFNQLDSPDFSIEHRRYDLVALVAACCAQHEPQAQHQGLAWTTPPSTMPDDSNFPPTWHHAQGDPDRVRQVLDNLLLNALKYTPSGGITVSLQQEPARPGWARIDVRDTGPGINAEQQAHIFQPFVRLDDARRAGQDGSGLGLAIAARLTERLGGEIQVDSIPGQGSLFSLWLPLDCGP</sequence>
<dbReference type="Pfam" id="PF00512">
    <property type="entry name" value="HisKA"/>
    <property type="match status" value="1"/>
</dbReference>
<dbReference type="InterPro" id="IPR003594">
    <property type="entry name" value="HATPase_dom"/>
</dbReference>
<proteinExistence type="predicted"/>
<dbReference type="CDD" id="cd00082">
    <property type="entry name" value="HisKA"/>
    <property type="match status" value="1"/>
</dbReference>